<evidence type="ECO:0000313" key="1">
    <source>
        <dbReference type="EMBL" id="GFR82038.1"/>
    </source>
</evidence>
<keyword evidence="2" id="KW-1185">Reference proteome</keyword>
<proteinExistence type="predicted"/>
<dbReference type="EMBL" id="BMAT01004869">
    <property type="protein sequence ID" value="GFR82038.1"/>
    <property type="molecule type" value="Genomic_DNA"/>
</dbReference>
<reference evidence="1 2" key="1">
    <citation type="journal article" date="2021" name="Elife">
        <title>Chloroplast acquisition without the gene transfer in kleptoplastic sea slugs, Plakobranchus ocellatus.</title>
        <authorList>
            <person name="Maeda T."/>
            <person name="Takahashi S."/>
            <person name="Yoshida T."/>
            <person name="Shimamura S."/>
            <person name="Takaki Y."/>
            <person name="Nagai Y."/>
            <person name="Toyoda A."/>
            <person name="Suzuki Y."/>
            <person name="Arimoto A."/>
            <person name="Ishii H."/>
            <person name="Satoh N."/>
            <person name="Nishiyama T."/>
            <person name="Hasebe M."/>
            <person name="Maruyama T."/>
            <person name="Minagawa J."/>
            <person name="Obokata J."/>
            <person name="Shigenobu S."/>
        </authorList>
    </citation>
    <scope>NUCLEOTIDE SEQUENCE [LARGE SCALE GENOMIC DNA]</scope>
</reference>
<gene>
    <name evidence="1" type="ORF">ElyMa_002355700</name>
</gene>
<dbReference type="AlphaFoldDB" id="A0AAV4GAM5"/>
<organism evidence="1 2">
    <name type="scientific">Elysia marginata</name>
    <dbReference type="NCBI Taxonomy" id="1093978"/>
    <lineage>
        <taxon>Eukaryota</taxon>
        <taxon>Metazoa</taxon>
        <taxon>Spiralia</taxon>
        <taxon>Lophotrochozoa</taxon>
        <taxon>Mollusca</taxon>
        <taxon>Gastropoda</taxon>
        <taxon>Heterobranchia</taxon>
        <taxon>Euthyneura</taxon>
        <taxon>Panpulmonata</taxon>
        <taxon>Sacoglossa</taxon>
        <taxon>Placobranchoidea</taxon>
        <taxon>Plakobranchidae</taxon>
        <taxon>Elysia</taxon>
    </lineage>
</organism>
<name>A0AAV4GAM5_9GAST</name>
<accession>A0AAV4GAM5</accession>
<evidence type="ECO:0000313" key="2">
    <source>
        <dbReference type="Proteomes" id="UP000762676"/>
    </source>
</evidence>
<comment type="caution">
    <text evidence="1">The sequence shown here is derived from an EMBL/GenBank/DDBJ whole genome shotgun (WGS) entry which is preliminary data.</text>
</comment>
<dbReference type="Proteomes" id="UP000762676">
    <property type="component" value="Unassembled WGS sequence"/>
</dbReference>
<protein>
    <submittedName>
        <fullName evidence="1">Uncharacterized protein</fullName>
    </submittedName>
</protein>
<sequence length="132" mass="15078">MRFAIWKQKILGVLRSAVMFRDDNALDLVRTARVVIGMGGQCWSIRFSFGTCSVRLSRQWHILSDNPSYLTSETIAVQAIPKVLGNARSRDVISTRRQLWPLRFRSKDEGTVVTARWLPQTANEAMGLFHEL</sequence>